<evidence type="ECO:0000313" key="3">
    <source>
        <dbReference type="EMBL" id="QFZ66900.1"/>
    </source>
</evidence>
<sequence>MATFELIPYRLYLSQSNTWIHRIKAEIKIYIVALLWISIFIFSYFKLCIIALSLIAISFTIRSKQNIIQKHLLQTLLMTFLTTVLSFSVAISYKQYAEQEQSQYLSDSKKYKNSSSYYYIQIANDQRIKRQYLITTLKPSLYFFITIYSIKLVMITTSPEVLVITIYRSRIINKIFKNELLFIFLLSSHIVTSIINRIDKVIQVTSLRGSLNLYNSLTRPLMFSLLIFQVFFLEIIRESKEIAQALYTRNLNQENNNFLKIYTVKSNFSDRLNIIISTLYFIILALA</sequence>
<organism evidence="2">
    <name type="scientific">Pyropia yezoensis</name>
    <name type="common">Susabi-nori</name>
    <name type="synonym">Porphyra yezoensis</name>
    <dbReference type="NCBI Taxonomy" id="2788"/>
    <lineage>
        <taxon>Eukaryota</taxon>
        <taxon>Rhodophyta</taxon>
        <taxon>Bangiophyceae</taxon>
        <taxon>Bangiales</taxon>
        <taxon>Bangiaceae</taxon>
        <taxon>Pyropia</taxon>
    </lineage>
</organism>
<geneLocation type="plastid" evidence="2"/>
<keyword evidence="2" id="KW-0934">Plastid</keyword>
<proteinExistence type="predicted"/>
<keyword evidence="1" id="KW-1133">Transmembrane helix</keyword>
<dbReference type="EMBL" id="MK695880">
    <property type="protein sequence ID" value="QFZ66900.1"/>
    <property type="molecule type" value="Genomic_DNA"/>
</dbReference>
<evidence type="ECO:0000313" key="2">
    <source>
        <dbReference type="EMBL" id="AGH27564.1"/>
    </source>
</evidence>
<evidence type="ECO:0008006" key="4">
    <source>
        <dbReference type="Google" id="ProtNLM"/>
    </source>
</evidence>
<keyword evidence="1" id="KW-0472">Membrane</keyword>
<protein>
    <recommendedName>
        <fullName evidence="4">Ycf92</fullName>
    </recommendedName>
</protein>
<feature type="transmembrane region" description="Helical" evidence="1">
    <location>
        <begin position="72"/>
        <end position="93"/>
    </location>
</feature>
<dbReference type="RefSeq" id="YP_536920.1">
    <property type="nucleotide sequence ID" value="NC_007932.1"/>
</dbReference>
<feature type="transmembrane region" description="Helical" evidence="1">
    <location>
        <begin position="218"/>
        <end position="236"/>
    </location>
</feature>
<feature type="transmembrane region" description="Helical" evidence="1">
    <location>
        <begin position="29"/>
        <end position="60"/>
    </location>
</feature>
<gene>
    <name evidence="2" type="primary">ORF287</name>
    <name evidence="2" type="ORF">PyyeCp054</name>
    <name evidence="3" type="ORF">PyyePp054</name>
</gene>
<name>M4QKC9_PYRYE</name>
<dbReference type="EMBL" id="KC517072">
    <property type="protein sequence ID" value="AGH27564.1"/>
    <property type="molecule type" value="Genomic_DNA"/>
</dbReference>
<feature type="transmembrane region" description="Helical" evidence="1">
    <location>
        <begin position="179"/>
        <end position="198"/>
    </location>
</feature>
<accession>M4QKC9</accession>
<reference evidence="3" key="2">
    <citation type="submission" date="2019-03" db="EMBL/GenBank/DDBJ databases">
        <authorList>
            <person name="Xu K."/>
            <person name="Yu X."/>
            <person name="Mao Y."/>
        </authorList>
    </citation>
    <scope>NUCLEOTIDE SEQUENCE</scope>
    <source>
        <strain evidence="3">RZ-58</strain>
    </source>
</reference>
<evidence type="ECO:0000256" key="1">
    <source>
        <dbReference type="SAM" id="Phobius"/>
    </source>
</evidence>
<reference evidence="2" key="1">
    <citation type="journal article" date="2013" name="PLoS ONE">
        <title>Complete Sequence and Analysis of Plastid Genomes of Two Economically Important Red Algae: Pyropia haitanensis and Pyropia yezoensis.</title>
        <authorList>
            <person name="Wang L."/>
            <person name="Mao Y."/>
            <person name="Kong F."/>
            <person name="Li G."/>
            <person name="Ma F."/>
            <person name="Zhang B."/>
            <person name="Sun P."/>
            <person name="Bi G."/>
            <person name="Zhang F."/>
            <person name="Xue H."/>
            <person name="Cao M."/>
        </authorList>
    </citation>
    <scope>NUCLEOTIDE SEQUENCE</scope>
</reference>
<keyword evidence="2" id="KW-0150">Chloroplast</keyword>
<dbReference type="AlphaFoldDB" id="M4QKC9"/>
<feature type="transmembrane region" description="Helical" evidence="1">
    <location>
        <begin position="141"/>
        <end position="167"/>
    </location>
</feature>
<keyword evidence="1" id="KW-0812">Transmembrane</keyword>